<reference evidence="3" key="1">
    <citation type="submission" date="2015-05" db="UniProtKB">
        <authorList>
            <consortium name="EnsemblMetazoa"/>
        </authorList>
    </citation>
    <scope>IDENTIFICATION</scope>
</reference>
<protein>
    <submittedName>
        <fullName evidence="3">HTH_33 domain-containing protein</fullName>
    </submittedName>
</protein>
<evidence type="ECO:0000256" key="1">
    <source>
        <dbReference type="ARBA" id="ARBA00004123"/>
    </source>
</evidence>
<name>T1IBQ6_RHOPR</name>
<evidence type="ECO:0000313" key="4">
    <source>
        <dbReference type="Proteomes" id="UP000015103"/>
    </source>
</evidence>
<accession>T1IBQ6</accession>
<dbReference type="EnsemblMetazoa" id="RPRC013726-RA">
    <property type="protein sequence ID" value="RPRC013726-PA"/>
    <property type="gene ID" value="RPRC013726"/>
</dbReference>
<dbReference type="Pfam" id="PF13592">
    <property type="entry name" value="HTH_33"/>
    <property type="match status" value="1"/>
</dbReference>
<dbReference type="InParanoid" id="T1IBQ6"/>
<dbReference type="Pfam" id="PF13551">
    <property type="entry name" value="HTH_29"/>
    <property type="match status" value="1"/>
</dbReference>
<dbReference type="EMBL" id="ACPB03041143">
    <property type="status" value="NOT_ANNOTATED_CDS"/>
    <property type="molecule type" value="Genomic_DNA"/>
</dbReference>
<feature type="domain" description="Winged helix-turn helix" evidence="2">
    <location>
        <begin position="94"/>
        <end position="129"/>
    </location>
</feature>
<evidence type="ECO:0000313" key="3">
    <source>
        <dbReference type="EnsemblMetazoa" id="RPRC013726-PA"/>
    </source>
</evidence>
<comment type="subcellular location">
    <subcellularLocation>
        <location evidence="1">Nucleus</location>
    </subcellularLocation>
</comment>
<dbReference type="InterPro" id="IPR009057">
    <property type="entry name" value="Homeodomain-like_sf"/>
</dbReference>
<dbReference type="AlphaFoldDB" id="T1IBQ6"/>
<dbReference type="SUPFAM" id="SSF46689">
    <property type="entry name" value="Homeodomain-like"/>
    <property type="match status" value="1"/>
</dbReference>
<evidence type="ECO:0000259" key="2">
    <source>
        <dbReference type="Pfam" id="PF13592"/>
    </source>
</evidence>
<sequence>MKIFITDKQKAELEHLHDTSRDKRVCDRIKAVLLASEGWSSAMIAQALRLHETTVNQHINDYVNTRKLKPENGGSASRLCAEKTALLISYLSQHLFHHAHDIVAYVEHRWAIRFSIPGMNKWLHRHGFSGFVE</sequence>
<keyword evidence="4" id="KW-1185">Reference proteome</keyword>
<dbReference type="GO" id="GO:0005634">
    <property type="term" value="C:nucleus"/>
    <property type="evidence" value="ECO:0007669"/>
    <property type="project" value="UniProtKB-SubCell"/>
</dbReference>
<proteinExistence type="predicted"/>
<dbReference type="Proteomes" id="UP000015103">
    <property type="component" value="Unassembled WGS sequence"/>
</dbReference>
<dbReference type="InterPro" id="IPR025959">
    <property type="entry name" value="Winged_HTH_dom"/>
</dbReference>
<dbReference type="HOGENOM" id="CLU_056788_0_3_1"/>
<organism evidence="3 4">
    <name type="scientific">Rhodnius prolixus</name>
    <name type="common">Triatomid bug</name>
    <dbReference type="NCBI Taxonomy" id="13249"/>
    <lineage>
        <taxon>Eukaryota</taxon>
        <taxon>Metazoa</taxon>
        <taxon>Ecdysozoa</taxon>
        <taxon>Arthropoda</taxon>
        <taxon>Hexapoda</taxon>
        <taxon>Insecta</taxon>
        <taxon>Pterygota</taxon>
        <taxon>Neoptera</taxon>
        <taxon>Paraneoptera</taxon>
        <taxon>Hemiptera</taxon>
        <taxon>Heteroptera</taxon>
        <taxon>Panheteroptera</taxon>
        <taxon>Cimicomorpha</taxon>
        <taxon>Reduviidae</taxon>
        <taxon>Triatominae</taxon>
        <taxon>Rhodnius</taxon>
    </lineage>
</organism>
<dbReference type="VEuPathDB" id="VectorBase:RPRC013726"/>